<feature type="compositionally biased region" description="Acidic residues" evidence="1">
    <location>
        <begin position="49"/>
        <end position="72"/>
    </location>
</feature>
<reference evidence="2" key="1">
    <citation type="journal article" date="2015" name="Nature">
        <title>Complex archaea that bridge the gap between prokaryotes and eukaryotes.</title>
        <authorList>
            <person name="Spang A."/>
            <person name="Saw J.H."/>
            <person name="Jorgensen S.L."/>
            <person name="Zaremba-Niedzwiedzka K."/>
            <person name="Martijn J."/>
            <person name="Lind A.E."/>
            <person name="van Eijk R."/>
            <person name="Schleper C."/>
            <person name="Guy L."/>
            <person name="Ettema T.J."/>
        </authorList>
    </citation>
    <scope>NUCLEOTIDE SEQUENCE</scope>
</reference>
<dbReference type="AlphaFoldDB" id="A0A0F9RBY4"/>
<accession>A0A0F9RBY4</accession>
<proteinExistence type="predicted"/>
<gene>
    <name evidence="2" type="ORF">LCGC14_0667710</name>
</gene>
<evidence type="ECO:0000313" key="2">
    <source>
        <dbReference type="EMBL" id="KKN46947.1"/>
    </source>
</evidence>
<comment type="caution">
    <text evidence="2">The sequence shown here is derived from an EMBL/GenBank/DDBJ whole genome shotgun (WGS) entry which is preliminary data.</text>
</comment>
<evidence type="ECO:0000256" key="1">
    <source>
        <dbReference type="SAM" id="MobiDB-lite"/>
    </source>
</evidence>
<sequence>MSDENKQANPFAPYNENVSGPYVEPVEEPVEELIEEPVEEPIVEPVVEPIEEPVEEPIEEVVEEEIESTEPVVEPEDIIIDEWDTTPVIEAETNTEVDYTALGTELGFEVTSKESLVTKVKELSEQASIDPLARVPEQLKKAIDLAQKGGDYLRFLGVTDVDYSKIDDRTLLENDLAQHFQDETGVVDKEALQDYMESIDEVDLGIRAKQLKSQLIYAQAQESDKLQMEASQRQAVAEQDLKRVIKSVDEIRGFKLNPNHKKMLFDGISSGDMIAEMFYGKDGQIDFDKAVKIYFDYKYGDKANTVLRQRANTAAKKQVLKELGNVNVEVGADGLPDVTPKVRTSQDDLRDHLTSGAAMNR</sequence>
<organism evidence="2">
    <name type="scientific">marine sediment metagenome</name>
    <dbReference type="NCBI Taxonomy" id="412755"/>
    <lineage>
        <taxon>unclassified sequences</taxon>
        <taxon>metagenomes</taxon>
        <taxon>ecological metagenomes</taxon>
    </lineage>
</organism>
<feature type="region of interest" description="Disordered" evidence="1">
    <location>
        <begin position="37"/>
        <end position="72"/>
    </location>
</feature>
<dbReference type="EMBL" id="LAZR01001303">
    <property type="protein sequence ID" value="KKN46947.1"/>
    <property type="molecule type" value="Genomic_DNA"/>
</dbReference>
<protein>
    <submittedName>
        <fullName evidence="2">Uncharacterized protein</fullName>
    </submittedName>
</protein>
<name>A0A0F9RBY4_9ZZZZ</name>
<feature type="region of interest" description="Disordered" evidence="1">
    <location>
        <begin position="1"/>
        <end position="22"/>
    </location>
</feature>